<feature type="region of interest" description="Disordered" evidence="1">
    <location>
        <begin position="477"/>
        <end position="581"/>
    </location>
</feature>
<feature type="domain" description="WW" evidence="2">
    <location>
        <begin position="11"/>
        <end position="45"/>
    </location>
</feature>
<dbReference type="CDD" id="cd00201">
    <property type="entry name" value="WW"/>
    <property type="match status" value="1"/>
</dbReference>
<dbReference type="PANTHER" id="PTHR31245:SF20">
    <property type="entry name" value="F18B13.13 PROTEIN"/>
    <property type="match status" value="1"/>
</dbReference>
<feature type="region of interest" description="Disordered" evidence="1">
    <location>
        <begin position="356"/>
        <end position="457"/>
    </location>
</feature>
<evidence type="ECO:0008006" key="6">
    <source>
        <dbReference type="Google" id="ProtNLM"/>
    </source>
</evidence>
<dbReference type="SUPFAM" id="SSF46934">
    <property type="entry name" value="UBA-like"/>
    <property type="match status" value="1"/>
</dbReference>
<evidence type="ECO:0000256" key="1">
    <source>
        <dbReference type="SAM" id="MobiDB-lite"/>
    </source>
</evidence>
<dbReference type="GO" id="GO:0043130">
    <property type="term" value="F:ubiquitin binding"/>
    <property type="evidence" value="ECO:0007669"/>
    <property type="project" value="InterPro"/>
</dbReference>
<sequence>MAAVHPQPPQESLPPGWECRYDPRTGRHYFLNHVEHITTWEDPRLRPSTLQQAYPPFYGSGNYSITVTSPPPPPPPPVGSPPPNQMTNVRYIEEEYSPQENSVQVDERILMKLCLQFPTVEEGHIWQLLKQYHNRENVVVSSLLADGQPRAQTHSVELTPKLQKSEMQTVQVDEALLYKLRNYFPAADPEHIRNLLRIYHNQEHEAIAALVAGNRGYNSRHQSPHPSSPKMKLRYLKLVFPECDEAVLFDVLNNCDNNAQEASNRLVSMGYSKRDTPITRPNSQSLRKPSLEIPRPPPTPERPVIVIPPSASDKLQLVRRLQDQFPAISRTLVNMALDSSNYNEERAKQFLAAMTPQDGARPTVPHSEAGSGTAQVDSSPKTGFSADSPPIPPPRSRHTSASQDSDAGSRHSSLERQSQKGDSSREATPSRSPSRLTTAGSPARKVTTSTAASTDRISRPKFKKDILKVSKATCTRNDFEDVSTNRTRAKGPDPSLRKGPCEKLLLKEYMPWIGPDPKNRKGPNSSLCRGPDPSNLSSRSESRAKGPQRDFHKGPLASFKHSKIAPAPTVVENETDNSRSS</sequence>
<feature type="compositionally biased region" description="Polar residues" evidence="1">
    <location>
        <begin position="426"/>
        <end position="455"/>
    </location>
</feature>
<feature type="domain" description="CUE" evidence="3">
    <location>
        <begin position="228"/>
        <end position="271"/>
    </location>
</feature>
<name>A0AAV1ZD27_9ARAC</name>
<feature type="compositionally biased region" description="Polar residues" evidence="1">
    <location>
        <begin position="370"/>
        <end position="382"/>
    </location>
</feature>
<evidence type="ECO:0000313" key="5">
    <source>
        <dbReference type="Proteomes" id="UP001497382"/>
    </source>
</evidence>
<dbReference type="SMART" id="SM00456">
    <property type="entry name" value="WW"/>
    <property type="match status" value="1"/>
</dbReference>
<dbReference type="InterPro" id="IPR036020">
    <property type="entry name" value="WW_dom_sf"/>
</dbReference>
<gene>
    <name evidence="4" type="ORF">LARSCL_LOCUS4687</name>
</gene>
<dbReference type="CDD" id="cd14279">
    <property type="entry name" value="CUE"/>
    <property type="match status" value="2"/>
</dbReference>
<feature type="region of interest" description="Disordered" evidence="1">
    <location>
        <begin position="272"/>
        <end position="306"/>
    </location>
</feature>
<feature type="region of interest" description="Disordered" evidence="1">
    <location>
        <begin position="61"/>
        <end position="85"/>
    </location>
</feature>
<feature type="compositionally biased region" description="Basic and acidic residues" evidence="1">
    <location>
        <begin position="407"/>
        <end position="425"/>
    </location>
</feature>
<dbReference type="EMBL" id="CAXIEN010000040">
    <property type="protein sequence ID" value="CAL1269365.1"/>
    <property type="molecule type" value="Genomic_DNA"/>
</dbReference>
<dbReference type="PROSITE" id="PS51140">
    <property type="entry name" value="CUE"/>
    <property type="match status" value="1"/>
</dbReference>
<dbReference type="AlphaFoldDB" id="A0AAV1ZD27"/>
<reference evidence="4 5" key="1">
    <citation type="submission" date="2024-04" db="EMBL/GenBank/DDBJ databases">
        <authorList>
            <person name="Rising A."/>
            <person name="Reimegard J."/>
            <person name="Sonavane S."/>
            <person name="Akerstrom W."/>
            <person name="Nylinder S."/>
            <person name="Hedman E."/>
            <person name="Kallberg Y."/>
        </authorList>
    </citation>
    <scope>NUCLEOTIDE SEQUENCE [LARGE SCALE GENOMIC DNA]</scope>
</reference>
<evidence type="ECO:0000313" key="4">
    <source>
        <dbReference type="EMBL" id="CAL1269365.1"/>
    </source>
</evidence>
<evidence type="ECO:0000259" key="2">
    <source>
        <dbReference type="PROSITE" id="PS50020"/>
    </source>
</evidence>
<dbReference type="PROSITE" id="PS01159">
    <property type="entry name" value="WW_DOMAIN_1"/>
    <property type="match status" value="1"/>
</dbReference>
<comment type="caution">
    <text evidence="4">The sequence shown here is derived from an EMBL/GenBank/DDBJ whole genome shotgun (WGS) entry which is preliminary data.</text>
</comment>
<evidence type="ECO:0000259" key="3">
    <source>
        <dbReference type="PROSITE" id="PS51140"/>
    </source>
</evidence>
<dbReference type="InterPro" id="IPR009060">
    <property type="entry name" value="UBA-like_sf"/>
</dbReference>
<organism evidence="4 5">
    <name type="scientific">Larinioides sclopetarius</name>
    <dbReference type="NCBI Taxonomy" id="280406"/>
    <lineage>
        <taxon>Eukaryota</taxon>
        <taxon>Metazoa</taxon>
        <taxon>Ecdysozoa</taxon>
        <taxon>Arthropoda</taxon>
        <taxon>Chelicerata</taxon>
        <taxon>Arachnida</taxon>
        <taxon>Araneae</taxon>
        <taxon>Araneomorphae</taxon>
        <taxon>Entelegynae</taxon>
        <taxon>Araneoidea</taxon>
        <taxon>Araneidae</taxon>
        <taxon>Larinioides</taxon>
    </lineage>
</organism>
<dbReference type="SUPFAM" id="SSF51045">
    <property type="entry name" value="WW domain"/>
    <property type="match status" value="1"/>
</dbReference>
<feature type="compositionally biased region" description="Basic and acidic residues" evidence="1">
    <location>
        <begin position="495"/>
        <end position="506"/>
    </location>
</feature>
<dbReference type="Proteomes" id="UP001497382">
    <property type="component" value="Unassembled WGS sequence"/>
</dbReference>
<keyword evidence="5" id="KW-1185">Reference proteome</keyword>
<feature type="compositionally biased region" description="Polar residues" evidence="1">
    <location>
        <begin position="477"/>
        <end position="486"/>
    </location>
</feature>
<protein>
    <recommendedName>
        <fullName evidence="6">WW domain-containing protein</fullName>
    </recommendedName>
</protein>
<feature type="compositionally biased region" description="Basic and acidic residues" evidence="1">
    <location>
        <begin position="540"/>
        <end position="553"/>
    </location>
</feature>
<feature type="compositionally biased region" description="Pro residues" evidence="1">
    <location>
        <begin position="69"/>
        <end position="84"/>
    </location>
</feature>
<dbReference type="Gene3D" id="2.20.70.10">
    <property type="match status" value="1"/>
</dbReference>
<dbReference type="PANTHER" id="PTHR31245">
    <property type="entry name" value="UBIQUITIN SYSTEM COMPONENT CUE PROTEIN"/>
    <property type="match status" value="1"/>
</dbReference>
<accession>A0AAV1ZD27</accession>
<dbReference type="InterPro" id="IPR001202">
    <property type="entry name" value="WW_dom"/>
</dbReference>
<dbReference type="InterPro" id="IPR003892">
    <property type="entry name" value="CUE"/>
</dbReference>
<proteinExistence type="predicted"/>
<dbReference type="Pfam" id="PF00397">
    <property type="entry name" value="WW"/>
    <property type="match status" value="1"/>
</dbReference>
<dbReference type="PROSITE" id="PS50020">
    <property type="entry name" value="WW_DOMAIN_2"/>
    <property type="match status" value="1"/>
</dbReference>